<dbReference type="PANTHER" id="PTHR47932">
    <property type="entry name" value="ATPASE EXPRESSION PROTEIN 3"/>
    <property type="match status" value="1"/>
</dbReference>
<sequence>MPKCSAIHTNLLTNSLLRKPLLLSTCNSFSTPPSLHSHFSSLLIIPSPTKTLENNPQTDPLPLPNEIFNSSPNFGSYKLGDSTFYSLIHNYADSGDFASLHKVLDRMKRENRTFIEKSFVLMFRAYGKANLPNKAVELFDRMAVEFRCRRTVRSFNSVLNVIIQLGCFSQALEFYSRVMSSKNVDIEPNVLTFNLVIKALCKLGLVDNAVEVFREMPVRECTPDVFTYGTLMDGLCREDRIDEAVSLLDEMQMEGCFPSAPTFNVLINALCKKGDLARAAKLVDNMFLKGVGWRRRLVFWIEWCPSKCVPNDVTYGTIINGLVKQGRALDGARVLISMEERGHRANEYVYSVLVSGLFREGKIEEAMNLWKEMKEKGCKPNTVVYSAFIDGLCREGKLVEAKEVFSEMVNEGCVPNAFTYSSLMKGFFQMGDSHNAILVWKQMSNNNCTRNEVCYSVLIHGLCGDGKLREALMVWNQMLGQGFKPDVVAYSSMIRGLCSAGLIDQGLKLFNEMLFQEPESQPDVITYNLIFNALCKQSSISRAIDLLNSMLDRGCDPDLVTCDIFLRTLREKIHPPQDGREFLDELVVRLFKRQRSLGALRIVEVMLKKYLPLKASTWARVVQEICKPKKIQAGIDKSSNQIRLETGTTSDDKLSTMLVTKLTIIALKSSETWSPNQITKFRHLEHPNMETSGKEILLRIGRLKVPKNQRGTVMVYPSQSLGFSKHNGPQVIYLASYLLTRSATSIIIKIKSVLIDNRPAKTSKSKKKAIEAIERVIKSVAFRGVPVFGWMRKPWWNHVCSCNMSSISCLSLCLPEEQWPSPLGHQELPASESAIEQYISVMMDINQAILIDSDSYWVQEIIPIAEV</sequence>
<feature type="repeat" description="PPR" evidence="3">
    <location>
        <begin position="346"/>
        <end position="380"/>
    </location>
</feature>
<dbReference type="Pfam" id="PF01535">
    <property type="entry name" value="PPR"/>
    <property type="match status" value="2"/>
</dbReference>
<evidence type="ECO:0000256" key="3">
    <source>
        <dbReference type="PROSITE-ProRule" id="PRU00708"/>
    </source>
</evidence>
<reference evidence="4" key="1">
    <citation type="submission" date="2018-02" db="EMBL/GenBank/DDBJ databases">
        <authorList>
            <person name="Cohen D.B."/>
            <person name="Kent A.D."/>
        </authorList>
    </citation>
    <scope>NUCLEOTIDE SEQUENCE</scope>
</reference>
<dbReference type="InterPro" id="IPR002885">
    <property type="entry name" value="PPR_rpt"/>
</dbReference>
<evidence type="ECO:0000313" key="4">
    <source>
        <dbReference type="EMBL" id="SPC81742.1"/>
    </source>
</evidence>
<organism evidence="4">
    <name type="scientific">Fagus sylvatica</name>
    <name type="common">Beechnut</name>
    <dbReference type="NCBI Taxonomy" id="28930"/>
    <lineage>
        <taxon>Eukaryota</taxon>
        <taxon>Viridiplantae</taxon>
        <taxon>Streptophyta</taxon>
        <taxon>Embryophyta</taxon>
        <taxon>Tracheophyta</taxon>
        <taxon>Spermatophyta</taxon>
        <taxon>Magnoliopsida</taxon>
        <taxon>eudicotyledons</taxon>
        <taxon>Gunneridae</taxon>
        <taxon>Pentapetalae</taxon>
        <taxon>rosids</taxon>
        <taxon>fabids</taxon>
        <taxon>Fagales</taxon>
        <taxon>Fagaceae</taxon>
        <taxon>Fagus</taxon>
    </lineage>
</organism>
<evidence type="ECO:0000256" key="1">
    <source>
        <dbReference type="ARBA" id="ARBA00007626"/>
    </source>
</evidence>
<keyword evidence="2" id="KW-0677">Repeat</keyword>
<feature type="repeat" description="PPR" evidence="3">
    <location>
        <begin position="523"/>
        <end position="557"/>
    </location>
</feature>
<evidence type="ECO:0000256" key="2">
    <source>
        <dbReference type="ARBA" id="ARBA00022737"/>
    </source>
</evidence>
<dbReference type="GO" id="GO:0003729">
    <property type="term" value="F:mRNA binding"/>
    <property type="evidence" value="ECO:0007669"/>
    <property type="project" value="TreeGrafter"/>
</dbReference>
<dbReference type="PANTHER" id="PTHR47932:SF62">
    <property type="entry name" value="EXPRESSED PROTEIN"/>
    <property type="match status" value="1"/>
</dbReference>
<proteinExistence type="inferred from homology"/>
<dbReference type="EMBL" id="OIVN01000535">
    <property type="protein sequence ID" value="SPC81742.1"/>
    <property type="molecule type" value="Genomic_DNA"/>
</dbReference>
<dbReference type="SUPFAM" id="SSF81901">
    <property type="entry name" value="HCP-like"/>
    <property type="match status" value="1"/>
</dbReference>
<name>A0A2N9F3N4_FAGSY</name>
<dbReference type="Pfam" id="PF13041">
    <property type="entry name" value="PPR_2"/>
    <property type="match status" value="5"/>
</dbReference>
<dbReference type="NCBIfam" id="TIGR00756">
    <property type="entry name" value="PPR"/>
    <property type="match status" value="11"/>
</dbReference>
<feature type="repeat" description="PPR" evidence="3">
    <location>
        <begin position="259"/>
        <end position="293"/>
    </location>
</feature>
<feature type="repeat" description="PPR" evidence="3">
    <location>
        <begin position="381"/>
        <end position="415"/>
    </location>
</feature>
<feature type="repeat" description="PPR" evidence="3">
    <location>
        <begin position="189"/>
        <end position="223"/>
    </location>
</feature>
<dbReference type="PROSITE" id="PS51375">
    <property type="entry name" value="PPR"/>
    <property type="match status" value="10"/>
</dbReference>
<feature type="repeat" description="PPR" evidence="3">
    <location>
        <begin position="311"/>
        <end position="345"/>
    </location>
</feature>
<feature type="repeat" description="PPR" evidence="3">
    <location>
        <begin position="224"/>
        <end position="258"/>
    </location>
</feature>
<comment type="similarity">
    <text evidence="1">Belongs to the PPR family. P subfamily.</text>
</comment>
<gene>
    <name evidence="4" type="ORF">FSB_LOCUS9624</name>
</gene>
<dbReference type="Gene3D" id="1.25.40.10">
    <property type="entry name" value="Tetratricopeptide repeat domain"/>
    <property type="match status" value="5"/>
</dbReference>
<feature type="repeat" description="PPR" evidence="3">
    <location>
        <begin position="416"/>
        <end position="450"/>
    </location>
</feature>
<dbReference type="InterPro" id="IPR011990">
    <property type="entry name" value="TPR-like_helical_dom_sf"/>
</dbReference>
<dbReference type="AlphaFoldDB" id="A0A2N9F3N4"/>
<feature type="repeat" description="PPR" evidence="3">
    <location>
        <begin position="486"/>
        <end position="520"/>
    </location>
</feature>
<dbReference type="Pfam" id="PF12854">
    <property type="entry name" value="PPR_1"/>
    <property type="match status" value="1"/>
</dbReference>
<feature type="repeat" description="PPR" evidence="3">
    <location>
        <begin position="451"/>
        <end position="485"/>
    </location>
</feature>
<protein>
    <recommendedName>
        <fullName evidence="5">Pentatricopeptide repeat-containing protein</fullName>
    </recommendedName>
</protein>
<evidence type="ECO:0008006" key="5">
    <source>
        <dbReference type="Google" id="ProtNLM"/>
    </source>
</evidence>
<accession>A0A2N9F3N4</accession>